<name>A0A804RMV1_MAIZE</name>
<keyword evidence="5" id="KW-1185">Reference proteome</keyword>
<dbReference type="Pfam" id="PF00232">
    <property type="entry name" value="Glyco_hydro_1"/>
    <property type="match status" value="1"/>
</dbReference>
<protein>
    <submittedName>
        <fullName evidence="4">Uncharacterized protein</fullName>
    </submittedName>
</protein>
<dbReference type="GO" id="GO:0005975">
    <property type="term" value="P:carbohydrate metabolic process"/>
    <property type="evidence" value="ECO:0007669"/>
    <property type="project" value="InterPro"/>
</dbReference>
<dbReference type="OrthoDB" id="65569at2759"/>
<evidence type="ECO:0000313" key="4">
    <source>
        <dbReference type="EnsemblPlants" id="Zm00001eb426510_P003"/>
    </source>
</evidence>
<feature type="region of interest" description="Disordered" evidence="3">
    <location>
        <begin position="121"/>
        <end position="151"/>
    </location>
</feature>
<dbReference type="PRINTS" id="PR00131">
    <property type="entry name" value="GLHYDRLASE1"/>
</dbReference>
<dbReference type="Gene3D" id="3.20.20.80">
    <property type="entry name" value="Glycosidases"/>
    <property type="match status" value="1"/>
</dbReference>
<accession>A0A804RMV1</accession>
<reference evidence="4" key="3">
    <citation type="submission" date="2021-05" db="UniProtKB">
        <authorList>
            <consortium name="EnsemblPlants"/>
        </authorList>
    </citation>
    <scope>IDENTIFICATION</scope>
    <source>
        <strain evidence="4">cv. B73</strain>
    </source>
</reference>
<evidence type="ECO:0000256" key="3">
    <source>
        <dbReference type="SAM" id="MobiDB-lite"/>
    </source>
</evidence>
<dbReference type="EnsemblPlants" id="Zm00001eb426510_T003">
    <property type="protein sequence ID" value="Zm00001eb426510_P003"/>
    <property type="gene ID" value="Zm00001eb426510"/>
</dbReference>
<dbReference type="InterPro" id="IPR001360">
    <property type="entry name" value="Glyco_hydro_1"/>
</dbReference>
<keyword evidence="6" id="KW-1267">Proteomics identification</keyword>
<evidence type="ECO:0007829" key="6">
    <source>
        <dbReference type="PeptideAtlas" id="A0A804RMV1"/>
    </source>
</evidence>
<sequence length="404" mass="45375">MGEGSTKRPGWWRQCRRGSFLQPPDRCAPAERNTAIRHSEPFRHAARAGGPVRWLAGRWDPGGVRALRGRLLRGVRRPGAALDDLQRAQPAGQVPVHAGRVPAQPLLPAVRQLRERRLAPGAVRRGAQHHHVPRRRRPRLQGEVPGDAGRLRRDRGRHEMVRAADELHGRHPGRAARAGFRDGLVSGADILGRLPRSDAGDPGIGPADLHRGGEGAAAAVQGGLHRAEPLHGDLRQGLPALPVQPRVVRRERLRLGDRGKGRRGQDRGRCFFDVPEAIELAIQYVNGRYKGTPVYITENGYSQWSDASREELIDDVRRKNYLQGYITYLSKAVRNGANVRGYFVWTLLDNFEWAFGYRLKYGLYHVDFDTQERTPRMSARWYQGFLTARTSQRDEAAQARRADS</sequence>
<gene>
    <name evidence="4" type="primary">LOC100193998</name>
</gene>
<dbReference type="AlphaFoldDB" id="A0A804RMV1"/>
<dbReference type="Proteomes" id="UP000007305">
    <property type="component" value="Chromosome 10"/>
</dbReference>
<feature type="compositionally biased region" description="Basic residues" evidence="3">
    <location>
        <begin position="126"/>
        <end position="139"/>
    </location>
</feature>
<dbReference type="PANTHER" id="PTHR10353:SF159">
    <property type="entry name" value="BETA-GLUCOSIDASE 16"/>
    <property type="match status" value="1"/>
</dbReference>
<evidence type="ECO:0000256" key="2">
    <source>
        <dbReference type="RuleBase" id="RU003690"/>
    </source>
</evidence>
<organism evidence="4 5">
    <name type="scientific">Zea mays</name>
    <name type="common">Maize</name>
    <dbReference type="NCBI Taxonomy" id="4577"/>
    <lineage>
        <taxon>Eukaryota</taxon>
        <taxon>Viridiplantae</taxon>
        <taxon>Streptophyta</taxon>
        <taxon>Embryophyta</taxon>
        <taxon>Tracheophyta</taxon>
        <taxon>Spermatophyta</taxon>
        <taxon>Magnoliopsida</taxon>
        <taxon>Liliopsida</taxon>
        <taxon>Poales</taxon>
        <taxon>Poaceae</taxon>
        <taxon>PACMAD clade</taxon>
        <taxon>Panicoideae</taxon>
        <taxon>Andropogonodae</taxon>
        <taxon>Andropogoneae</taxon>
        <taxon>Tripsacinae</taxon>
        <taxon>Zea</taxon>
    </lineage>
</organism>
<evidence type="ECO:0000256" key="1">
    <source>
        <dbReference type="ARBA" id="ARBA00010838"/>
    </source>
</evidence>
<dbReference type="GO" id="GO:0008422">
    <property type="term" value="F:beta-glucosidase activity"/>
    <property type="evidence" value="ECO:0007669"/>
    <property type="project" value="UniProtKB-ARBA"/>
</dbReference>
<evidence type="ECO:0000313" key="5">
    <source>
        <dbReference type="Proteomes" id="UP000007305"/>
    </source>
</evidence>
<comment type="similarity">
    <text evidence="1 2">Belongs to the glycosyl hydrolase 1 family.</text>
</comment>
<reference evidence="5" key="1">
    <citation type="journal article" date="2009" name="Science">
        <title>The B73 maize genome: complexity, diversity, and dynamics.</title>
        <authorList>
            <person name="Schnable P.S."/>
            <person name="Ware D."/>
            <person name="Fulton R.S."/>
            <person name="Stein J.C."/>
            <person name="Wei F."/>
            <person name="Pasternak S."/>
            <person name="Liang C."/>
            <person name="Zhang J."/>
            <person name="Fulton L."/>
            <person name="Graves T.A."/>
            <person name="Minx P."/>
            <person name="Reily A.D."/>
            <person name="Courtney L."/>
            <person name="Kruchowski S.S."/>
            <person name="Tomlinson C."/>
            <person name="Strong C."/>
            <person name="Delehaunty K."/>
            <person name="Fronick C."/>
            <person name="Courtney B."/>
            <person name="Rock S.M."/>
            <person name="Belter E."/>
            <person name="Du F."/>
            <person name="Kim K."/>
            <person name="Abbott R.M."/>
            <person name="Cotton M."/>
            <person name="Levy A."/>
            <person name="Marchetto P."/>
            <person name="Ochoa K."/>
            <person name="Jackson S.M."/>
            <person name="Gillam B."/>
            <person name="Chen W."/>
            <person name="Yan L."/>
            <person name="Higginbotham J."/>
            <person name="Cardenas M."/>
            <person name="Waligorski J."/>
            <person name="Applebaum E."/>
            <person name="Phelps L."/>
            <person name="Falcone J."/>
            <person name="Kanchi K."/>
            <person name="Thane T."/>
            <person name="Scimone A."/>
            <person name="Thane N."/>
            <person name="Henke J."/>
            <person name="Wang T."/>
            <person name="Ruppert J."/>
            <person name="Shah N."/>
            <person name="Rotter K."/>
            <person name="Hodges J."/>
            <person name="Ingenthron E."/>
            <person name="Cordes M."/>
            <person name="Kohlberg S."/>
            <person name="Sgro J."/>
            <person name="Delgado B."/>
            <person name="Mead K."/>
            <person name="Chinwalla A."/>
            <person name="Leonard S."/>
            <person name="Crouse K."/>
            <person name="Collura K."/>
            <person name="Kudrna D."/>
            <person name="Currie J."/>
            <person name="He R."/>
            <person name="Angelova A."/>
            <person name="Rajasekar S."/>
            <person name="Mueller T."/>
            <person name="Lomeli R."/>
            <person name="Scara G."/>
            <person name="Ko A."/>
            <person name="Delaney K."/>
            <person name="Wissotski M."/>
            <person name="Lopez G."/>
            <person name="Campos D."/>
            <person name="Braidotti M."/>
            <person name="Ashley E."/>
            <person name="Golser W."/>
            <person name="Kim H."/>
            <person name="Lee S."/>
            <person name="Lin J."/>
            <person name="Dujmic Z."/>
            <person name="Kim W."/>
            <person name="Talag J."/>
            <person name="Zuccolo A."/>
            <person name="Fan C."/>
            <person name="Sebastian A."/>
            <person name="Kramer M."/>
            <person name="Spiegel L."/>
            <person name="Nascimento L."/>
            <person name="Zutavern T."/>
            <person name="Miller B."/>
            <person name="Ambroise C."/>
            <person name="Muller S."/>
            <person name="Spooner W."/>
            <person name="Narechania A."/>
            <person name="Ren L."/>
            <person name="Wei S."/>
            <person name="Kumari S."/>
            <person name="Faga B."/>
            <person name="Levy M.J."/>
            <person name="McMahan L."/>
            <person name="Van Buren P."/>
            <person name="Vaughn M.W."/>
            <person name="Ying K."/>
            <person name="Yeh C.-T."/>
            <person name="Emrich S.J."/>
            <person name="Jia Y."/>
            <person name="Kalyanaraman A."/>
            <person name="Hsia A.-P."/>
            <person name="Barbazuk W.B."/>
            <person name="Baucom R.S."/>
            <person name="Brutnell T.P."/>
            <person name="Carpita N.C."/>
            <person name="Chaparro C."/>
            <person name="Chia J.-M."/>
            <person name="Deragon J.-M."/>
            <person name="Estill J.C."/>
            <person name="Fu Y."/>
            <person name="Jeddeloh J.A."/>
            <person name="Han Y."/>
            <person name="Lee H."/>
            <person name="Li P."/>
            <person name="Lisch D.R."/>
            <person name="Liu S."/>
            <person name="Liu Z."/>
            <person name="Nagel D.H."/>
            <person name="McCann M.C."/>
            <person name="SanMiguel P."/>
            <person name="Myers A.M."/>
            <person name="Nettleton D."/>
            <person name="Nguyen J."/>
            <person name="Penning B.W."/>
            <person name="Ponnala L."/>
            <person name="Schneider K.L."/>
            <person name="Schwartz D.C."/>
            <person name="Sharma A."/>
            <person name="Soderlund C."/>
            <person name="Springer N.M."/>
            <person name="Sun Q."/>
            <person name="Wang H."/>
            <person name="Waterman M."/>
            <person name="Westerman R."/>
            <person name="Wolfgruber T.K."/>
            <person name="Yang L."/>
            <person name="Yu Y."/>
            <person name="Zhang L."/>
            <person name="Zhou S."/>
            <person name="Zhu Q."/>
            <person name="Bennetzen J.L."/>
            <person name="Dawe R.K."/>
            <person name="Jiang J."/>
            <person name="Jiang N."/>
            <person name="Presting G.G."/>
            <person name="Wessler S.R."/>
            <person name="Aluru S."/>
            <person name="Martienssen R.A."/>
            <person name="Clifton S.W."/>
            <person name="McCombie W.R."/>
            <person name="Wing R.A."/>
            <person name="Wilson R.K."/>
        </authorList>
    </citation>
    <scope>NUCLEOTIDE SEQUENCE [LARGE SCALE GENOMIC DNA]</scope>
    <source>
        <strain evidence="5">cv. B73</strain>
    </source>
</reference>
<dbReference type="SUPFAM" id="SSF51445">
    <property type="entry name" value="(Trans)glycosidases"/>
    <property type="match status" value="1"/>
</dbReference>
<dbReference type="Gramene" id="Zm00001eb426510_T003">
    <property type="protein sequence ID" value="Zm00001eb426510_P003"/>
    <property type="gene ID" value="Zm00001eb426510"/>
</dbReference>
<reference evidence="4" key="2">
    <citation type="submission" date="2019-07" db="EMBL/GenBank/DDBJ databases">
        <authorList>
            <person name="Seetharam A."/>
            <person name="Woodhouse M."/>
            <person name="Cannon E."/>
        </authorList>
    </citation>
    <scope>NUCLEOTIDE SEQUENCE [LARGE SCALE GENOMIC DNA]</scope>
    <source>
        <strain evidence="4">cv. B73</strain>
    </source>
</reference>
<dbReference type="PANTHER" id="PTHR10353">
    <property type="entry name" value="GLYCOSYL HYDROLASE"/>
    <property type="match status" value="1"/>
</dbReference>
<dbReference type="InterPro" id="IPR017853">
    <property type="entry name" value="GH"/>
</dbReference>
<proteinExistence type="evidence at protein level"/>